<feature type="transmembrane region" description="Helical" evidence="2">
    <location>
        <begin position="583"/>
        <end position="609"/>
    </location>
</feature>
<dbReference type="InterPro" id="IPR000120">
    <property type="entry name" value="Amidase"/>
</dbReference>
<evidence type="ECO:0000256" key="2">
    <source>
        <dbReference type="SAM" id="Phobius"/>
    </source>
</evidence>
<reference evidence="4 5" key="1">
    <citation type="submission" date="2018-08" db="EMBL/GenBank/DDBJ databases">
        <title>Aphanomyces genome sequencing and annotation.</title>
        <authorList>
            <person name="Minardi D."/>
            <person name="Oidtmann B."/>
            <person name="Van Der Giezen M."/>
            <person name="Studholme D.J."/>
        </authorList>
    </citation>
    <scope>NUCLEOTIDE SEQUENCE [LARGE SCALE GENOMIC DNA]</scope>
    <source>
        <strain evidence="4 5">Yx</strain>
    </source>
</reference>
<dbReference type="GO" id="GO:0003824">
    <property type="term" value="F:catalytic activity"/>
    <property type="evidence" value="ECO:0007669"/>
    <property type="project" value="InterPro"/>
</dbReference>
<gene>
    <name evidence="4" type="ORF">DYB25_007962</name>
</gene>
<dbReference type="EMBL" id="QUTA01012997">
    <property type="protein sequence ID" value="RHX96991.1"/>
    <property type="molecule type" value="Genomic_DNA"/>
</dbReference>
<dbReference type="VEuPathDB" id="FungiDB:H257_03600"/>
<evidence type="ECO:0000313" key="5">
    <source>
        <dbReference type="Proteomes" id="UP000266239"/>
    </source>
</evidence>
<organism evidence="4 5">
    <name type="scientific">Aphanomyces astaci</name>
    <name type="common">Crayfish plague agent</name>
    <dbReference type="NCBI Taxonomy" id="112090"/>
    <lineage>
        <taxon>Eukaryota</taxon>
        <taxon>Sar</taxon>
        <taxon>Stramenopiles</taxon>
        <taxon>Oomycota</taxon>
        <taxon>Saprolegniomycetes</taxon>
        <taxon>Saprolegniales</taxon>
        <taxon>Verrucalvaceae</taxon>
        <taxon>Aphanomyces</taxon>
    </lineage>
</organism>
<feature type="region of interest" description="Disordered" evidence="1">
    <location>
        <begin position="501"/>
        <end position="546"/>
    </location>
</feature>
<evidence type="ECO:0000256" key="1">
    <source>
        <dbReference type="SAM" id="MobiDB-lite"/>
    </source>
</evidence>
<proteinExistence type="predicted"/>
<keyword evidence="2" id="KW-0812">Transmembrane</keyword>
<dbReference type="InterPro" id="IPR023631">
    <property type="entry name" value="Amidase_dom"/>
</dbReference>
<evidence type="ECO:0000259" key="3">
    <source>
        <dbReference type="Pfam" id="PF01425"/>
    </source>
</evidence>
<feature type="compositionally biased region" description="Low complexity" evidence="1">
    <location>
        <begin position="533"/>
        <end position="546"/>
    </location>
</feature>
<comment type="caution">
    <text evidence="4">The sequence shown here is derived from an EMBL/GenBank/DDBJ whole genome shotgun (WGS) entry which is preliminary data.</text>
</comment>
<dbReference type="PANTHER" id="PTHR11895">
    <property type="entry name" value="TRANSAMIDASE"/>
    <property type="match status" value="1"/>
</dbReference>
<dbReference type="Gene3D" id="3.90.1300.10">
    <property type="entry name" value="Amidase signature (AS) domain"/>
    <property type="match status" value="1"/>
</dbReference>
<dbReference type="SUPFAM" id="SSF75304">
    <property type="entry name" value="Amidase signature (AS) enzymes"/>
    <property type="match status" value="1"/>
</dbReference>
<accession>A0A396ZPB7</accession>
<dbReference type="InterPro" id="IPR036928">
    <property type="entry name" value="AS_sf"/>
</dbReference>
<sequence length="619" mass="65314">MPVYVPLQPPSAEVLAEHTQLAASFSIEALADTSIDVKDGSFRRCTIHDYRSRYKAGTATPSQVITAVLDAIDASNALSPPLLAFIKVNRDAVLQEAAAATERYARGTPLGVLDGVPVAVKDELNVIGYTTSYGTSFINDMATEDYAPIGRLRQAGAIFVGKTNMHEIGMGTFGINIFTGTPRNPYNDQHMTGGSSSWSAAAVAAGLVPLAIGCDGGGSIRIPAGLCGVVGMKATYMRVPFHFQGGPSVANVGPLAATVQDLALAYAVLGGADPDQPLSVCQPPPFVLPPSTPPSLAGLRVGVFSAYVEGSDPQIRSAFWDIVAYLRELGATVVEVEIPHLQALHLSHSITILTEISLLMDAQPQHLFSPDVQIALALGQETLDSMDFLAAQKVRAYAMEATDDLFGQVDVFLTPTTATLAPRLENDVFKAGLSELSLTTALMRYILLGNMVGIPGLSVPVGYATESNLPVSMLFQAKHWNEHVLFDVARLVEAHAVAKKPSDNDPRVLNRKAKTAATPSTSSGSIRQGNVRQTTAASAAPQPGANANADPLSQLATAIGLEGSVVIPAFPALNLPSVVVEKIYFAVLAVLAYLFGARALVLGAGYYIYLTQRDTPPPQ</sequence>
<keyword evidence="2" id="KW-0472">Membrane</keyword>
<protein>
    <recommendedName>
        <fullName evidence="3">Amidase domain-containing protein</fullName>
    </recommendedName>
</protein>
<feature type="compositionally biased region" description="Polar residues" evidence="1">
    <location>
        <begin position="517"/>
        <end position="532"/>
    </location>
</feature>
<evidence type="ECO:0000313" key="4">
    <source>
        <dbReference type="EMBL" id="RHX96991.1"/>
    </source>
</evidence>
<dbReference type="VEuPathDB" id="FungiDB:H257_05433"/>
<dbReference type="Proteomes" id="UP000266239">
    <property type="component" value="Unassembled WGS sequence"/>
</dbReference>
<dbReference type="PANTHER" id="PTHR11895:SF67">
    <property type="entry name" value="AMIDASE DOMAIN-CONTAINING PROTEIN"/>
    <property type="match status" value="1"/>
</dbReference>
<dbReference type="Pfam" id="PF01425">
    <property type="entry name" value="Amidase"/>
    <property type="match status" value="1"/>
</dbReference>
<dbReference type="AlphaFoldDB" id="A0A396ZPB7"/>
<keyword evidence="2" id="KW-1133">Transmembrane helix</keyword>
<feature type="domain" description="Amidase" evidence="3">
    <location>
        <begin position="68"/>
        <end position="485"/>
    </location>
</feature>
<name>A0A396ZPB7_APHAT</name>